<feature type="compositionally biased region" description="Polar residues" evidence="2">
    <location>
        <begin position="613"/>
        <end position="632"/>
    </location>
</feature>
<keyword evidence="1" id="KW-0175">Coiled coil</keyword>
<dbReference type="AlphaFoldDB" id="E1F558"/>
<feature type="compositionally biased region" description="Basic and acidic residues" evidence="2">
    <location>
        <begin position="674"/>
        <end position="694"/>
    </location>
</feature>
<accession>E1F558</accession>
<feature type="compositionally biased region" description="Polar residues" evidence="2">
    <location>
        <begin position="653"/>
        <end position="666"/>
    </location>
</feature>
<feature type="region of interest" description="Disordered" evidence="2">
    <location>
        <begin position="597"/>
        <end position="694"/>
    </location>
</feature>
<dbReference type="OrthoDB" id="10260448at2759"/>
<evidence type="ECO:0000256" key="2">
    <source>
        <dbReference type="SAM" id="MobiDB-lite"/>
    </source>
</evidence>
<feature type="coiled-coil region" evidence="1">
    <location>
        <begin position="157"/>
        <end position="184"/>
    </location>
</feature>
<feature type="region of interest" description="Disordered" evidence="2">
    <location>
        <begin position="548"/>
        <end position="574"/>
    </location>
</feature>
<proteinExistence type="predicted"/>
<dbReference type="Proteomes" id="UP000008974">
    <property type="component" value="Unassembled WGS sequence"/>
</dbReference>
<sequence length="694" mass="77760">MENNERKTSLSSLLRELEDNAVLRLRCLALEEEIQRLNLVLQNIRQADDILSPRLYDNSNTTNIPCGLCTSLLPKVAELQGVVTALNVAIKEATASSDTLACQIPSALTDNLRENIRDAYLWLRRLLEAHSEEVQEDCNLKQISIEILKLLAQRKDYNKLLEDYKALATENAELMKRITQLEGKKKLETVTEKCGENGQRVITDESNVELLNNQMAILTHRIETLTLLNSSLKNELLIKTKSLSVLQSKLENYVIMQQSYLSACDKIEELCERTSHSNKEDDANMSNGLLVRTISNTLTAVADQLLEISTLFTQRNPAETQPTLRRQPHSWGITNIIAQCSQLKDSNQRLQLELEVTKYEQSQKLKEQQEIVNAKEKHIEELLTKLSAANTLDPHSADSHQPLLLENSNDLKGIRDLQSFIEHLENIEKSTVTLSIHPLKQILVAATKSQIAENILNSISSLRSDITIDSLKDLSATLSAGVQDGTKYSLSIVTASEGANNPIFLTEKEYHVLKETISGLTRLLLYSSDILMDHRVKEDYETEAITKGDSYDVKSNENEESGNTLESKQSPGSVEEELLLEEINKIPLSETESILSLDKGKGDAVNDDKDTSPPEQCSSESGKNTEKGSISKPTIVIRSLKKPTQQKRKISVCLSSPDSNQSSQKMIDSGSEDEFSKEKSTTDRWKALDTEDIW</sequence>
<evidence type="ECO:0000256" key="1">
    <source>
        <dbReference type="SAM" id="Coils"/>
    </source>
</evidence>
<feature type="compositionally biased region" description="Basic residues" evidence="2">
    <location>
        <begin position="639"/>
        <end position="650"/>
    </location>
</feature>
<reference evidence="3 4" key="1">
    <citation type="journal article" date="2010" name="BMC Genomics">
        <title>Genome analysis and comparative genomics of a Giardia intestinalis assemblage E isolate.</title>
        <authorList>
            <person name="Jerlstrom-Hultqvist J."/>
            <person name="Franzen O."/>
            <person name="Ankarklev J."/>
            <person name="Xu F."/>
            <person name="Nohynkova E."/>
            <person name="Andersson J.O."/>
            <person name="Svard S.G."/>
            <person name="Andersson B."/>
        </authorList>
    </citation>
    <scope>NUCLEOTIDE SEQUENCE [LARGE SCALE GENOMIC DNA]</scope>
    <source>
        <strain evidence="3 4">P15</strain>
    </source>
</reference>
<feature type="compositionally biased region" description="Basic and acidic residues" evidence="2">
    <location>
        <begin position="548"/>
        <end position="557"/>
    </location>
</feature>
<feature type="compositionally biased region" description="Polar residues" evidence="2">
    <location>
        <begin position="561"/>
        <end position="572"/>
    </location>
</feature>
<name>E1F558_GIAIA</name>
<comment type="caution">
    <text evidence="3">The sequence shown here is derived from an EMBL/GenBank/DDBJ whole genome shotgun (WGS) entry which is preliminary data.</text>
</comment>
<dbReference type="VEuPathDB" id="GiardiaDB:GLP15_589"/>
<evidence type="ECO:0000313" key="4">
    <source>
        <dbReference type="Proteomes" id="UP000008974"/>
    </source>
</evidence>
<organism evidence="3 4">
    <name type="scientific">Giardia intestinalis (strain P15)</name>
    <name type="common">Giardia lamblia</name>
    <dbReference type="NCBI Taxonomy" id="658858"/>
    <lineage>
        <taxon>Eukaryota</taxon>
        <taxon>Metamonada</taxon>
        <taxon>Diplomonadida</taxon>
        <taxon>Hexamitidae</taxon>
        <taxon>Giardiinae</taxon>
        <taxon>Giardia</taxon>
    </lineage>
</organism>
<feature type="coiled-coil region" evidence="1">
    <location>
        <begin position="333"/>
        <end position="385"/>
    </location>
</feature>
<dbReference type="OMA" id="LRCTILE"/>
<feature type="compositionally biased region" description="Basic and acidic residues" evidence="2">
    <location>
        <begin position="598"/>
        <end position="612"/>
    </location>
</feature>
<dbReference type="EMBL" id="ACVC01000185">
    <property type="protein sequence ID" value="EFO62329.1"/>
    <property type="molecule type" value="Genomic_DNA"/>
</dbReference>
<protein>
    <submittedName>
        <fullName evidence="3">Uncharacterized protein</fullName>
    </submittedName>
</protein>
<gene>
    <name evidence="3" type="ORF">GLP15_589</name>
</gene>
<evidence type="ECO:0000313" key="3">
    <source>
        <dbReference type="EMBL" id="EFO62329.1"/>
    </source>
</evidence>